<protein>
    <submittedName>
        <fullName evidence="7">Putative 5'-3' exonuclease</fullName>
    </submittedName>
</protein>
<evidence type="ECO:0000313" key="7">
    <source>
        <dbReference type="EMBL" id="AYV79223.1"/>
    </source>
</evidence>
<accession>A0A3G5A057</accession>
<evidence type="ECO:0000256" key="2">
    <source>
        <dbReference type="ARBA" id="ARBA00022801"/>
    </source>
</evidence>
<feature type="domain" description="Xrn1 N-terminal" evidence="5">
    <location>
        <begin position="1"/>
        <end position="231"/>
    </location>
</feature>
<reference evidence="7" key="1">
    <citation type="submission" date="2018-10" db="EMBL/GenBank/DDBJ databases">
        <title>Hidden diversity of soil giant viruses.</title>
        <authorList>
            <person name="Schulz F."/>
            <person name="Alteio L."/>
            <person name="Goudeau D."/>
            <person name="Ryan E.M."/>
            <person name="Malmstrom R.R."/>
            <person name="Blanchard J."/>
            <person name="Woyke T."/>
        </authorList>
    </citation>
    <scope>NUCLEOTIDE SEQUENCE</scope>
    <source>
        <strain evidence="7">FNV1</strain>
    </source>
</reference>
<gene>
    <name evidence="7" type="ORF">Faunusvirus6_1</name>
</gene>
<dbReference type="GO" id="GO:0004534">
    <property type="term" value="F:5'-3' RNA exonuclease activity"/>
    <property type="evidence" value="ECO:0007669"/>
    <property type="project" value="TreeGrafter"/>
</dbReference>
<dbReference type="CDD" id="cd18673">
    <property type="entry name" value="PIN_XRN1-2-like"/>
    <property type="match status" value="1"/>
</dbReference>
<dbReference type="EMBL" id="MK072137">
    <property type="protein sequence ID" value="AYV79223.1"/>
    <property type="molecule type" value="Genomic_DNA"/>
</dbReference>
<comment type="similarity">
    <text evidence="4">Belongs to the 5'-3' exonuclease family.</text>
</comment>
<dbReference type="InterPro" id="IPR004859">
    <property type="entry name" value="Xrn1_N"/>
</dbReference>
<evidence type="ECO:0000259" key="5">
    <source>
        <dbReference type="Pfam" id="PF03159"/>
    </source>
</evidence>
<evidence type="ECO:0000256" key="1">
    <source>
        <dbReference type="ARBA" id="ARBA00022722"/>
    </source>
</evidence>
<dbReference type="Pfam" id="PF17846">
    <property type="entry name" value="XRN_M"/>
    <property type="match status" value="2"/>
</dbReference>
<evidence type="ECO:0000256" key="3">
    <source>
        <dbReference type="ARBA" id="ARBA00022839"/>
    </source>
</evidence>
<keyword evidence="3 7" id="KW-0269">Exonuclease</keyword>
<dbReference type="GO" id="GO:0016075">
    <property type="term" value="P:rRNA catabolic process"/>
    <property type="evidence" value="ECO:0007669"/>
    <property type="project" value="TreeGrafter"/>
</dbReference>
<dbReference type="Gene3D" id="3.40.50.12390">
    <property type="match status" value="1"/>
</dbReference>
<name>A0A3G5A057_9VIRU</name>
<proteinExistence type="inferred from homology"/>
<dbReference type="Pfam" id="PF03159">
    <property type="entry name" value="XRN_N"/>
    <property type="match status" value="1"/>
</dbReference>
<dbReference type="InterPro" id="IPR041412">
    <property type="entry name" value="Xrn1_helical"/>
</dbReference>
<feature type="domain" description="Xrn1 helical" evidence="6">
    <location>
        <begin position="284"/>
        <end position="337"/>
    </location>
</feature>
<keyword evidence="1" id="KW-0540">Nuclease</keyword>
<evidence type="ECO:0000259" key="6">
    <source>
        <dbReference type="Pfam" id="PF17846"/>
    </source>
</evidence>
<dbReference type="GO" id="GO:0003723">
    <property type="term" value="F:RNA binding"/>
    <property type="evidence" value="ECO:0007669"/>
    <property type="project" value="TreeGrafter"/>
</dbReference>
<dbReference type="PANTHER" id="PTHR12341">
    <property type="entry name" value="5'-&gt;3' EXORIBONUCLEASE"/>
    <property type="match status" value="1"/>
</dbReference>
<feature type="non-terminal residue" evidence="7">
    <location>
        <position position="595"/>
    </location>
</feature>
<dbReference type="GO" id="GO:0000956">
    <property type="term" value="P:nuclear-transcribed mRNA catabolic process"/>
    <property type="evidence" value="ECO:0007669"/>
    <property type="project" value="TreeGrafter"/>
</dbReference>
<dbReference type="PANTHER" id="PTHR12341:SF7">
    <property type="entry name" value="5'-3' EXORIBONUCLEASE 1"/>
    <property type="match status" value="1"/>
</dbReference>
<dbReference type="InterPro" id="IPR027073">
    <property type="entry name" value="5_3_exoribonuclease"/>
</dbReference>
<keyword evidence="2" id="KW-0378">Hydrolase</keyword>
<feature type="domain" description="Xrn1 helical" evidence="6">
    <location>
        <begin position="401"/>
        <end position="593"/>
    </location>
</feature>
<dbReference type="Gene3D" id="1.25.40.1050">
    <property type="match status" value="1"/>
</dbReference>
<sequence length="595" mass="70025">MGVPGFFAWLMKRYNKQTSFVFSKDTNHDPDEKINNINSIDELLIDANCLIHPQCQKVIAENKKWKDSAVLEDLMLKEITDYIYKLIMFVKPKTTVHLSIDGVAPEAKLKQQRLRRFKTIKDKVLFDNIKRKYKKDIDSSWNNAAITPGTQFMHKLTKHIVKFINTTTFYPGLTLIFSSANSPGEGEHKLLQYIRRKNDDNKTKYIIYGLDADLIFLALSTQRDNMYLLRETNEFTKDKISNEEFCFVSIDIMKKCICDEIISRLTDKQDKPDKPDISYNQNEMNGFINDFIFICYFLGNDFLPHVPSLDINNRSDNGLDILLATYITVFKESKTNIVIIDRTGAKMKIKLNELFLIPFFESLSLKENDHFICYHENKNKKRYIPHTDDKYEFEMAKIEHLHFAIDDPIKLGSDTPDNWKFRYYAHHFKSTINQPQFIEHIVYEYLQGLLWIAYYYFDDCPSWSWHYGFNHAPFISDLSNYINCKQNIVQITNINFTKDTPICPFEQLMSVLPPQSSFLLPVKLQILMKNESSPIIHLYPIDFELDMLYKHKYWQCIPLLPPLDIATIKKHVMKIQFSGDDVERNIFCDNLVFTK</sequence>
<evidence type="ECO:0000256" key="4">
    <source>
        <dbReference type="ARBA" id="ARBA00038299"/>
    </source>
</evidence>
<organism evidence="7">
    <name type="scientific">Faunusvirus sp</name>
    <dbReference type="NCBI Taxonomy" id="2487766"/>
    <lineage>
        <taxon>Viruses</taxon>
        <taxon>Varidnaviria</taxon>
        <taxon>Bamfordvirae</taxon>
        <taxon>Nucleocytoviricota</taxon>
        <taxon>Megaviricetes</taxon>
        <taxon>Imitervirales</taxon>
        <taxon>Mimiviridae</taxon>
    </lineage>
</organism>